<protein>
    <submittedName>
        <fullName evidence="6">Uncharacterized protein</fullName>
    </submittedName>
</protein>
<evidence type="ECO:0000313" key="5">
    <source>
        <dbReference type="EMBL" id="CAK9437693.1"/>
    </source>
</evidence>
<evidence type="ECO:0000313" key="9">
    <source>
        <dbReference type="EMBL" id="CAK9440917.1"/>
    </source>
</evidence>
<accession>A0ABP0ZNH2</accession>
<dbReference type="Proteomes" id="UP001497383">
    <property type="component" value="Chromosome 1"/>
</dbReference>
<keyword evidence="11" id="KW-1185">Reference proteome</keyword>
<dbReference type="EMBL" id="OZ022406">
    <property type="protein sequence ID" value="CAK9436694.1"/>
    <property type="molecule type" value="Genomic_DNA"/>
</dbReference>
<dbReference type="Proteomes" id="UP001497383">
    <property type="component" value="Chromosome 7"/>
</dbReference>
<dbReference type="Proteomes" id="UP001497383">
    <property type="component" value="Chromosome 4"/>
</dbReference>
<feature type="region of interest" description="Disordered" evidence="1">
    <location>
        <begin position="70"/>
        <end position="94"/>
    </location>
</feature>
<dbReference type="EMBL" id="OZ022410">
    <property type="protein sequence ID" value="CAK9440917.1"/>
    <property type="molecule type" value="Genomic_DNA"/>
</dbReference>
<dbReference type="EMBL" id="OZ022406">
    <property type="protein sequence ID" value="CAK9437693.1"/>
    <property type="molecule type" value="Genomic_DNA"/>
</dbReference>
<reference evidence="6 11" key="1">
    <citation type="submission" date="2024-03" db="EMBL/GenBank/DDBJ databases">
        <authorList>
            <person name="Brejova B."/>
        </authorList>
    </citation>
    <scope>NUCLEOTIDE SEQUENCE [LARGE SCALE GENOMIC DNA]</scope>
    <source>
        <strain evidence="6 11">CBS 14171</strain>
    </source>
</reference>
<evidence type="ECO:0000313" key="7">
    <source>
        <dbReference type="EMBL" id="CAK9439779.1"/>
    </source>
</evidence>
<dbReference type="Proteomes" id="UP001497383">
    <property type="component" value="Chromosome 2"/>
</dbReference>
<dbReference type="GeneID" id="92205245"/>
<dbReference type="EMBL" id="OZ022405">
    <property type="protein sequence ID" value="CAK9435322.1"/>
    <property type="molecule type" value="Genomic_DNA"/>
</dbReference>
<dbReference type="Proteomes" id="UP001497383">
    <property type="component" value="Chromosome 6"/>
</dbReference>
<dbReference type="EMBL" id="OZ022411">
    <property type="protein sequence ID" value="CAK9441845.1"/>
    <property type="molecule type" value="Genomic_DNA"/>
</dbReference>
<dbReference type="EMBL" id="OZ022409">
    <property type="protein sequence ID" value="CAK9440701.1"/>
    <property type="molecule type" value="Genomic_DNA"/>
</dbReference>
<evidence type="ECO:0000313" key="6">
    <source>
        <dbReference type="EMBL" id="CAK9438902.1"/>
    </source>
</evidence>
<evidence type="ECO:0000313" key="2">
    <source>
        <dbReference type="EMBL" id="CAK9435322.1"/>
    </source>
</evidence>
<dbReference type="RefSeq" id="XP_066826987.1">
    <property type="nucleotide sequence ID" value="XM_066975171.1"/>
</dbReference>
<feature type="compositionally biased region" description="Basic and acidic residues" evidence="1">
    <location>
        <begin position="73"/>
        <end position="94"/>
    </location>
</feature>
<evidence type="ECO:0000313" key="4">
    <source>
        <dbReference type="EMBL" id="CAK9436694.1"/>
    </source>
</evidence>
<dbReference type="Proteomes" id="UP001497383">
    <property type="component" value="Chromosome 5"/>
</dbReference>
<proteinExistence type="predicted"/>
<evidence type="ECO:0000313" key="8">
    <source>
        <dbReference type="EMBL" id="CAK9440701.1"/>
    </source>
</evidence>
<dbReference type="EMBL" id="OZ022408">
    <property type="protein sequence ID" value="CAK9439779.1"/>
    <property type="molecule type" value="Genomic_DNA"/>
</dbReference>
<evidence type="ECO:0000256" key="1">
    <source>
        <dbReference type="SAM" id="MobiDB-lite"/>
    </source>
</evidence>
<organism evidence="6 11">
    <name type="scientific">Lodderomyces beijingensis</name>
    <dbReference type="NCBI Taxonomy" id="1775926"/>
    <lineage>
        <taxon>Eukaryota</taxon>
        <taxon>Fungi</taxon>
        <taxon>Dikarya</taxon>
        <taxon>Ascomycota</taxon>
        <taxon>Saccharomycotina</taxon>
        <taxon>Pichiomycetes</taxon>
        <taxon>Debaryomycetaceae</taxon>
        <taxon>Candida/Lodderomyces clade</taxon>
        <taxon>Lodderomyces</taxon>
    </lineage>
</organism>
<sequence>MRQSMGQGSPMSHKFIVGTIAVLVGVYAAHKVGSDFQFVKYEPHSPEEVERRQREKVPVKMTVSDSATLELTPEAKSRIQKKMQQEQRGQNERD</sequence>
<dbReference type="EMBL" id="OZ022408">
    <property type="protein sequence ID" value="CAK9438902.1"/>
    <property type="molecule type" value="Genomic_DNA"/>
</dbReference>
<gene>
    <name evidence="2" type="ORF">LODBEIA_P00490</name>
    <name evidence="3" type="ORF">LODBEIA_P11190</name>
    <name evidence="4" type="ORF">LODBEIA_P12160</name>
    <name evidence="5" type="ORF">LODBEIA_P20710</name>
    <name evidence="6" type="ORF">LODBEIA_P31260</name>
    <name evidence="7" type="ORF">LODBEIA_P38790</name>
    <name evidence="8" type="ORF">LODBEIA_P46890</name>
    <name evidence="9" type="ORF">LODBEIA_P47860</name>
    <name evidence="10" type="ORF">LODBEIA_P57130</name>
</gene>
<evidence type="ECO:0000313" key="3">
    <source>
        <dbReference type="EMBL" id="CAK9436579.1"/>
    </source>
</evidence>
<evidence type="ECO:0000313" key="10">
    <source>
        <dbReference type="EMBL" id="CAK9441845.1"/>
    </source>
</evidence>
<dbReference type="EMBL" id="OZ022405">
    <property type="protein sequence ID" value="CAK9436579.1"/>
    <property type="molecule type" value="Genomic_DNA"/>
</dbReference>
<name>A0ABP0ZNH2_9ASCO</name>
<evidence type="ECO:0000313" key="11">
    <source>
        <dbReference type="Proteomes" id="UP001497383"/>
    </source>
</evidence>